<evidence type="ECO:0000313" key="1">
    <source>
        <dbReference type="EMBL" id="KAF8911592.1"/>
    </source>
</evidence>
<dbReference type="SUPFAM" id="SSF53474">
    <property type="entry name" value="alpha/beta-Hydrolases"/>
    <property type="match status" value="1"/>
</dbReference>
<keyword evidence="2" id="KW-1185">Reference proteome</keyword>
<reference evidence="1" key="1">
    <citation type="submission" date="2020-11" db="EMBL/GenBank/DDBJ databases">
        <authorList>
            <consortium name="DOE Joint Genome Institute"/>
            <person name="Ahrendt S."/>
            <person name="Riley R."/>
            <person name="Andreopoulos W."/>
            <person name="LaButti K."/>
            <person name="Pangilinan J."/>
            <person name="Ruiz-duenas F.J."/>
            <person name="Barrasa J.M."/>
            <person name="Sanchez-Garcia M."/>
            <person name="Camarero S."/>
            <person name="Miyauchi S."/>
            <person name="Serrano A."/>
            <person name="Linde D."/>
            <person name="Babiker R."/>
            <person name="Drula E."/>
            <person name="Ayuso-Fernandez I."/>
            <person name="Pacheco R."/>
            <person name="Padilla G."/>
            <person name="Ferreira P."/>
            <person name="Barriuso J."/>
            <person name="Kellner H."/>
            <person name="Castanera R."/>
            <person name="Alfaro M."/>
            <person name="Ramirez L."/>
            <person name="Pisabarro A.G."/>
            <person name="Kuo A."/>
            <person name="Tritt A."/>
            <person name="Lipzen A."/>
            <person name="He G."/>
            <person name="Yan M."/>
            <person name="Ng V."/>
            <person name="Cullen D."/>
            <person name="Martin F."/>
            <person name="Rosso M.-N."/>
            <person name="Henrissat B."/>
            <person name="Hibbett D."/>
            <person name="Martinez A.T."/>
            <person name="Grigoriev I.V."/>
        </authorList>
    </citation>
    <scope>NUCLEOTIDE SEQUENCE</scope>
    <source>
        <strain evidence="1">AH 44721</strain>
    </source>
</reference>
<dbReference type="Gene3D" id="3.40.50.1820">
    <property type="entry name" value="alpha/beta hydrolase"/>
    <property type="match status" value="1"/>
</dbReference>
<name>A0A9P5TT17_GYMJU</name>
<protein>
    <recommendedName>
        <fullName evidence="3">Carboxylesterase type B domain-containing protein</fullName>
    </recommendedName>
</protein>
<dbReference type="Proteomes" id="UP000724874">
    <property type="component" value="Unassembled WGS sequence"/>
</dbReference>
<comment type="caution">
    <text evidence="1">The sequence shown here is derived from an EMBL/GenBank/DDBJ whole genome shotgun (WGS) entry which is preliminary data.</text>
</comment>
<evidence type="ECO:0008006" key="3">
    <source>
        <dbReference type="Google" id="ProtNLM"/>
    </source>
</evidence>
<sequence>MRTWKVPGNDLRAFHASEVPIVFGTYNSSALAPSTSAETSLSRYVQAAWLAFARNPSQGLLEFGWPMYSPNTTSLGQLRNAGNATGVIFTQGSLVDATCDAVPQLLAILAQLNSIVSPQQVA</sequence>
<proteinExistence type="predicted"/>
<accession>A0A9P5TT17</accession>
<organism evidence="1 2">
    <name type="scientific">Gymnopilus junonius</name>
    <name type="common">Spectacular rustgill mushroom</name>
    <name type="synonym">Gymnopilus spectabilis subsp. junonius</name>
    <dbReference type="NCBI Taxonomy" id="109634"/>
    <lineage>
        <taxon>Eukaryota</taxon>
        <taxon>Fungi</taxon>
        <taxon>Dikarya</taxon>
        <taxon>Basidiomycota</taxon>
        <taxon>Agaricomycotina</taxon>
        <taxon>Agaricomycetes</taxon>
        <taxon>Agaricomycetidae</taxon>
        <taxon>Agaricales</taxon>
        <taxon>Agaricineae</taxon>
        <taxon>Hymenogastraceae</taxon>
        <taxon>Gymnopilus</taxon>
    </lineage>
</organism>
<gene>
    <name evidence="1" type="ORF">CPB84DRAFT_933067</name>
</gene>
<dbReference type="EMBL" id="JADNYJ010000004">
    <property type="protein sequence ID" value="KAF8911592.1"/>
    <property type="molecule type" value="Genomic_DNA"/>
</dbReference>
<dbReference type="AlphaFoldDB" id="A0A9P5TT17"/>
<evidence type="ECO:0000313" key="2">
    <source>
        <dbReference type="Proteomes" id="UP000724874"/>
    </source>
</evidence>
<dbReference type="InterPro" id="IPR029058">
    <property type="entry name" value="AB_hydrolase_fold"/>
</dbReference>
<dbReference type="OrthoDB" id="408631at2759"/>